<evidence type="ECO:0000313" key="3">
    <source>
        <dbReference type="Proteomes" id="UP001501705"/>
    </source>
</evidence>
<evidence type="ECO:0008006" key="4">
    <source>
        <dbReference type="Google" id="ProtNLM"/>
    </source>
</evidence>
<protein>
    <recommendedName>
        <fullName evidence="4">PH domain-containing protein</fullName>
    </recommendedName>
</protein>
<evidence type="ECO:0000313" key="2">
    <source>
        <dbReference type="EMBL" id="GAA1587552.1"/>
    </source>
</evidence>
<organism evidence="2 3">
    <name type="scientific">Kribbella hippodromi</name>
    <dbReference type="NCBI Taxonomy" id="434347"/>
    <lineage>
        <taxon>Bacteria</taxon>
        <taxon>Bacillati</taxon>
        <taxon>Actinomycetota</taxon>
        <taxon>Actinomycetes</taxon>
        <taxon>Propionibacteriales</taxon>
        <taxon>Kribbellaceae</taxon>
        <taxon>Kribbella</taxon>
    </lineage>
</organism>
<dbReference type="Proteomes" id="UP001501705">
    <property type="component" value="Unassembled WGS sequence"/>
</dbReference>
<proteinExistence type="predicted"/>
<accession>A0ABN2DV24</accession>
<dbReference type="RefSeq" id="WP_344236790.1">
    <property type="nucleotide sequence ID" value="NZ_BAAAPH010000017.1"/>
</dbReference>
<evidence type="ECO:0000256" key="1">
    <source>
        <dbReference type="SAM" id="Phobius"/>
    </source>
</evidence>
<name>A0ABN2DV24_9ACTN</name>
<feature type="transmembrane region" description="Helical" evidence="1">
    <location>
        <begin position="30"/>
        <end position="52"/>
    </location>
</feature>
<keyword evidence="1" id="KW-0812">Transmembrane</keyword>
<comment type="caution">
    <text evidence="2">The sequence shown here is derived from an EMBL/GenBank/DDBJ whole genome shotgun (WGS) entry which is preliminary data.</text>
</comment>
<dbReference type="EMBL" id="BAAAPH010000017">
    <property type="protein sequence ID" value="GAA1587552.1"/>
    <property type="molecule type" value="Genomic_DNA"/>
</dbReference>
<sequence length="166" mass="19252">MPDLGDQPPTSWTVQRDRAGQVVFPLRRRFILWQTAFQLFMFLPSMLLLVAGTEHADGYRFVLIAVYASVLGVSAWRFIAQRPRVIINHEGIRRGRKFLPWTDIRTIGPVTGPPWERSLPITPRTPTRKRLHLPRENIRNLPALHTWLEKSHPAHREPTTTLTEHS</sequence>
<gene>
    <name evidence="2" type="ORF">GCM10009804_49600</name>
</gene>
<feature type="transmembrane region" description="Helical" evidence="1">
    <location>
        <begin position="58"/>
        <end position="79"/>
    </location>
</feature>
<keyword evidence="1" id="KW-0472">Membrane</keyword>
<reference evidence="2 3" key="1">
    <citation type="journal article" date="2019" name="Int. J. Syst. Evol. Microbiol.">
        <title>The Global Catalogue of Microorganisms (GCM) 10K type strain sequencing project: providing services to taxonomists for standard genome sequencing and annotation.</title>
        <authorList>
            <consortium name="The Broad Institute Genomics Platform"/>
            <consortium name="The Broad Institute Genome Sequencing Center for Infectious Disease"/>
            <person name="Wu L."/>
            <person name="Ma J."/>
        </authorList>
    </citation>
    <scope>NUCLEOTIDE SEQUENCE [LARGE SCALE GENOMIC DNA]</scope>
    <source>
        <strain evidence="2 3">JCM 15572</strain>
    </source>
</reference>
<keyword evidence="1" id="KW-1133">Transmembrane helix</keyword>
<keyword evidence="3" id="KW-1185">Reference proteome</keyword>